<organism evidence="11 12">
    <name type="scientific">Sistotremastrum niveocremeum HHB9708</name>
    <dbReference type="NCBI Taxonomy" id="1314777"/>
    <lineage>
        <taxon>Eukaryota</taxon>
        <taxon>Fungi</taxon>
        <taxon>Dikarya</taxon>
        <taxon>Basidiomycota</taxon>
        <taxon>Agaricomycotina</taxon>
        <taxon>Agaricomycetes</taxon>
        <taxon>Sistotremastrales</taxon>
        <taxon>Sistotremastraceae</taxon>
        <taxon>Sertulicium</taxon>
        <taxon>Sertulicium niveocremeum</taxon>
    </lineage>
</organism>
<dbReference type="GO" id="GO:0005759">
    <property type="term" value="C:mitochondrial matrix"/>
    <property type="evidence" value="ECO:0007669"/>
    <property type="project" value="TreeGrafter"/>
</dbReference>
<dbReference type="SUPFAM" id="SSF52374">
    <property type="entry name" value="Nucleotidylyl transferase"/>
    <property type="match status" value="1"/>
</dbReference>
<dbReference type="GO" id="GO:0005524">
    <property type="term" value="F:ATP binding"/>
    <property type="evidence" value="ECO:0007669"/>
    <property type="project" value="UniProtKB-KW"/>
</dbReference>
<dbReference type="EMBL" id="KV419394">
    <property type="protein sequence ID" value="KZS98760.1"/>
    <property type="molecule type" value="Genomic_DNA"/>
</dbReference>
<dbReference type="NCBIfam" id="TIGR00233">
    <property type="entry name" value="trpS"/>
    <property type="match status" value="1"/>
</dbReference>
<reference evidence="11 12" key="1">
    <citation type="journal article" date="2016" name="Mol. Biol. Evol.">
        <title>Comparative Genomics of Early-Diverging Mushroom-Forming Fungi Provides Insights into the Origins of Lignocellulose Decay Capabilities.</title>
        <authorList>
            <person name="Nagy L.G."/>
            <person name="Riley R."/>
            <person name="Tritt A."/>
            <person name="Adam C."/>
            <person name="Daum C."/>
            <person name="Floudas D."/>
            <person name="Sun H."/>
            <person name="Yadav J.S."/>
            <person name="Pangilinan J."/>
            <person name="Larsson K.H."/>
            <person name="Matsuura K."/>
            <person name="Barry K."/>
            <person name="Labutti K."/>
            <person name="Kuo R."/>
            <person name="Ohm R.A."/>
            <person name="Bhattacharya S.S."/>
            <person name="Shirouzu T."/>
            <person name="Yoshinaga Y."/>
            <person name="Martin F.M."/>
            <person name="Grigoriev I.V."/>
            <person name="Hibbett D.S."/>
        </authorList>
    </citation>
    <scope>NUCLEOTIDE SEQUENCE [LARGE SCALE GENOMIC DNA]</scope>
    <source>
        <strain evidence="11 12">HHB9708</strain>
    </source>
</reference>
<evidence type="ECO:0000313" key="12">
    <source>
        <dbReference type="Proteomes" id="UP000076722"/>
    </source>
</evidence>
<dbReference type="PANTHER" id="PTHR43766">
    <property type="entry name" value="TRYPTOPHAN--TRNA LIGASE, MITOCHONDRIAL"/>
    <property type="match status" value="1"/>
</dbReference>
<keyword evidence="7 10" id="KW-0648">Protein biosynthesis</keyword>
<keyword evidence="4 10" id="KW-0436">Ligase</keyword>
<protein>
    <recommendedName>
        <fullName evidence="3">tryptophan--tRNA ligase</fullName>
        <ecNumber evidence="3">6.1.1.2</ecNumber>
    </recommendedName>
    <alternativeName>
        <fullName evidence="9">Tryptophanyl-tRNA synthetase</fullName>
    </alternativeName>
</protein>
<dbReference type="OrthoDB" id="15808at2759"/>
<keyword evidence="6 10" id="KW-0067">ATP-binding</keyword>
<keyword evidence="5 10" id="KW-0547">Nucleotide-binding</keyword>
<dbReference type="Gene3D" id="3.40.50.620">
    <property type="entry name" value="HUPs"/>
    <property type="match status" value="1"/>
</dbReference>
<dbReference type="InterPro" id="IPR001412">
    <property type="entry name" value="aa-tRNA-synth_I_CS"/>
</dbReference>
<dbReference type="FunFam" id="1.10.240.10:FF:000002">
    <property type="entry name" value="Tryptophan--tRNA ligase"/>
    <property type="match status" value="1"/>
</dbReference>
<evidence type="ECO:0000256" key="7">
    <source>
        <dbReference type="ARBA" id="ARBA00022917"/>
    </source>
</evidence>
<evidence type="ECO:0000256" key="6">
    <source>
        <dbReference type="ARBA" id="ARBA00022840"/>
    </source>
</evidence>
<proteinExistence type="inferred from homology"/>
<dbReference type="EC" id="6.1.1.2" evidence="3"/>
<evidence type="ECO:0000256" key="9">
    <source>
        <dbReference type="ARBA" id="ARBA00030268"/>
    </source>
</evidence>
<dbReference type="GO" id="GO:0070183">
    <property type="term" value="P:mitochondrial tryptophanyl-tRNA aminoacylation"/>
    <property type="evidence" value="ECO:0007669"/>
    <property type="project" value="TreeGrafter"/>
</dbReference>
<dbReference type="AlphaFoldDB" id="A0A165ABY0"/>
<gene>
    <name evidence="11" type="ORF">SISNIDRAFT_447552</name>
</gene>
<dbReference type="PROSITE" id="PS00178">
    <property type="entry name" value="AA_TRNA_LIGASE_I"/>
    <property type="match status" value="1"/>
</dbReference>
<keyword evidence="8 10" id="KW-0030">Aminoacyl-tRNA synthetase</keyword>
<dbReference type="PANTHER" id="PTHR43766:SF1">
    <property type="entry name" value="TRYPTOPHAN--TRNA LIGASE, MITOCHONDRIAL"/>
    <property type="match status" value="1"/>
</dbReference>
<dbReference type="InterPro" id="IPR014729">
    <property type="entry name" value="Rossmann-like_a/b/a_fold"/>
</dbReference>
<evidence type="ECO:0000256" key="2">
    <source>
        <dbReference type="ARBA" id="ARBA00005594"/>
    </source>
</evidence>
<evidence type="ECO:0000256" key="8">
    <source>
        <dbReference type="ARBA" id="ARBA00023146"/>
    </source>
</evidence>
<dbReference type="InterPro" id="IPR002306">
    <property type="entry name" value="Trp-tRNA-ligase"/>
</dbReference>
<evidence type="ECO:0000256" key="5">
    <source>
        <dbReference type="ARBA" id="ARBA00022741"/>
    </source>
</evidence>
<dbReference type="CDD" id="cd00806">
    <property type="entry name" value="TrpRS_core"/>
    <property type="match status" value="1"/>
</dbReference>
<dbReference type="PRINTS" id="PR01039">
    <property type="entry name" value="TRNASYNTHTRP"/>
</dbReference>
<dbReference type="STRING" id="1314777.A0A165ABY0"/>
<evidence type="ECO:0000256" key="1">
    <source>
        <dbReference type="ARBA" id="ARBA00004173"/>
    </source>
</evidence>
<dbReference type="Proteomes" id="UP000076722">
    <property type="component" value="Unassembled WGS sequence"/>
</dbReference>
<evidence type="ECO:0000256" key="10">
    <source>
        <dbReference type="RuleBase" id="RU363036"/>
    </source>
</evidence>
<sequence length="391" mass="43743">MSRVLGKLASMQSRSVLQGGKIRSGLARRSLSTDQTTQRHPRTIFSGIQPSGIPHLGNYLGALSHWVELQKTAVPGDRLFFSVVDLHALTVQRKKDAPSVKDDAETMTAALLAIGLDPSRCTIFCQSHVAEHLHLAWLLSCITSMGRLNRMTTWKGKLVDARNANSEAEIDESHLNVGLFTYPVLQAADILLYRATHVPVGEDQRQHIELCRDIAQILNARLQESLRPDDYERSAFRSPELLITSYKRILSLRDPNQKMSKSSPDLKSRILLTDSTDVIYQKIRGAVTDSQREITFSPEARPGVSNLLTILAGCTGENVFELAEKFGNAGHGELKKTVMEAVEETMKGPRSEYLRLLKDRTYIQQVLRDGAREARKTAQQTMREITDTLQI</sequence>
<dbReference type="Gene3D" id="1.10.240.10">
    <property type="entry name" value="Tyrosyl-Transfer RNA Synthetase"/>
    <property type="match status" value="1"/>
</dbReference>
<name>A0A165ABY0_9AGAM</name>
<dbReference type="Pfam" id="PF00579">
    <property type="entry name" value="tRNA-synt_1b"/>
    <property type="match status" value="1"/>
</dbReference>
<evidence type="ECO:0000256" key="4">
    <source>
        <dbReference type="ARBA" id="ARBA00022598"/>
    </source>
</evidence>
<evidence type="ECO:0000256" key="3">
    <source>
        <dbReference type="ARBA" id="ARBA00013161"/>
    </source>
</evidence>
<dbReference type="GO" id="GO:0004830">
    <property type="term" value="F:tryptophan-tRNA ligase activity"/>
    <property type="evidence" value="ECO:0007669"/>
    <property type="project" value="UniProtKB-EC"/>
</dbReference>
<accession>A0A165ABY0</accession>
<comment type="subcellular location">
    <subcellularLocation>
        <location evidence="1">Mitochondrion</location>
    </subcellularLocation>
</comment>
<dbReference type="InterPro" id="IPR002305">
    <property type="entry name" value="aa-tRNA-synth_Ic"/>
</dbReference>
<keyword evidence="12" id="KW-1185">Reference proteome</keyword>
<comment type="similarity">
    <text evidence="2 10">Belongs to the class-I aminoacyl-tRNA synthetase family.</text>
</comment>
<evidence type="ECO:0000313" key="11">
    <source>
        <dbReference type="EMBL" id="KZS98760.1"/>
    </source>
</evidence>
<dbReference type="InterPro" id="IPR050203">
    <property type="entry name" value="Trp-tRNA_synthetase"/>
</dbReference>